<organism evidence="1 2">
    <name type="scientific">Okeania hirsuta</name>
    <dbReference type="NCBI Taxonomy" id="1458930"/>
    <lineage>
        <taxon>Bacteria</taxon>
        <taxon>Bacillati</taxon>
        <taxon>Cyanobacteriota</taxon>
        <taxon>Cyanophyceae</taxon>
        <taxon>Oscillatoriophycideae</taxon>
        <taxon>Oscillatoriales</taxon>
        <taxon>Microcoleaceae</taxon>
        <taxon>Okeania</taxon>
    </lineage>
</organism>
<protein>
    <submittedName>
        <fullName evidence="1">Uncharacterized protein</fullName>
    </submittedName>
</protein>
<comment type="caution">
    <text evidence="1">The sequence shown here is derived from an EMBL/GenBank/DDBJ whole genome shotgun (WGS) entry which is preliminary data.</text>
</comment>
<keyword evidence="2" id="KW-1185">Reference proteome</keyword>
<feature type="non-terminal residue" evidence="1">
    <location>
        <position position="74"/>
    </location>
</feature>
<dbReference type="EMBL" id="RCBY01000310">
    <property type="protein sequence ID" value="RQH25078.1"/>
    <property type="molecule type" value="Genomic_DNA"/>
</dbReference>
<name>A0A3N6P025_9CYAN</name>
<dbReference type="Proteomes" id="UP000269154">
    <property type="component" value="Unassembled WGS sequence"/>
</dbReference>
<accession>A0A3N6P025</accession>
<evidence type="ECO:0000313" key="1">
    <source>
        <dbReference type="EMBL" id="RQH25078.1"/>
    </source>
</evidence>
<sequence>MAISDLLGRWLQVGEHKIAPPDHPFYQQFIRPLVRTMKQERFSYYYRPFKWSGDPIYEQLKKEDPATKKCMVFW</sequence>
<reference evidence="1 2" key="1">
    <citation type="journal article" date="2018" name="ACS Chem. Biol.">
        <title>Ketoreductase domain dysfunction expands chemodiversity: malyngamide biosynthesis in the cyanobacterium Okeania hirsuta.</title>
        <authorList>
            <person name="Moss N.A."/>
            <person name="Leao T."/>
            <person name="Rankin M."/>
            <person name="McCullough T.M."/>
            <person name="Qu P."/>
            <person name="Korobeynikov A."/>
            <person name="Smith J.L."/>
            <person name="Gerwick L."/>
            <person name="Gerwick W.H."/>
        </authorList>
    </citation>
    <scope>NUCLEOTIDE SEQUENCE [LARGE SCALE GENOMIC DNA]</scope>
    <source>
        <strain evidence="1 2">PAB10Feb10-1</strain>
    </source>
</reference>
<evidence type="ECO:0000313" key="2">
    <source>
        <dbReference type="Proteomes" id="UP000269154"/>
    </source>
</evidence>
<dbReference type="AlphaFoldDB" id="A0A3N6P025"/>
<proteinExistence type="predicted"/>
<gene>
    <name evidence="1" type="ORF">D5R40_29455</name>
</gene>